<dbReference type="PANTHER" id="PTHR43304:SF1">
    <property type="entry name" value="PAC DOMAIN-CONTAINING PROTEIN"/>
    <property type="match status" value="1"/>
</dbReference>
<organism evidence="9 10">
    <name type="scientific">Hydrogenophaga pseudoflava</name>
    <name type="common">Pseudomonas carboxydoflava</name>
    <dbReference type="NCBI Taxonomy" id="47421"/>
    <lineage>
        <taxon>Bacteria</taxon>
        <taxon>Pseudomonadati</taxon>
        <taxon>Pseudomonadota</taxon>
        <taxon>Betaproteobacteria</taxon>
        <taxon>Burkholderiales</taxon>
        <taxon>Comamonadaceae</taxon>
        <taxon>Hydrogenophaga</taxon>
    </lineage>
</organism>
<dbReference type="InterPro" id="IPR001610">
    <property type="entry name" value="PAC"/>
</dbReference>
<dbReference type="Pfam" id="PF12860">
    <property type="entry name" value="PAS_7"/>
    <property type="match status" value="1"/>
</dbReference>
<evidence type="ECO:0000259" key="7">
    <source>
        <dbReference type="PROSITE" id="PS50112"/>
    </source>
</evidence>
<keyword evidence="5" id="KW-0418">Kinase</keyword>
<dbReference type="InterPro" id="IPR029016">
    <property type="entry name" value="GAF-like_dom_sf"/>
</dbReference>
<dbReference type="NCBIfam" id="TIGR00229">
    <property type="entry name" value="sensory_box"/>
    <property type="match status" value="2"/>
</dbReference>
<dbReference type="CDD" id="cd00130">
    <property type="entry name" value="PAS"/>
    <property type="match status" value="2"/>
</dbReference>
<keyword evidence="3" id="KW-0597">Phosphoprotein</keyword>
<dbReference type="SMART" id="SM00387">
    <property type="entry name" value="HATPase_c"/>
    <property type="match status" value="1"/>
</dbReference>
<evidence type="ECO:0000313" key="10">
    <source>
        <dbReference type="Proteomes" id="UP000293912"/>
    </source>
</evidence>
<sequence length="1096" mass="122928">MPPSTSAYPSGTGLSAAVMPLPFEQMFEDAPFAASLSRRADGRLVAVNQAWEALSGIARDQAIGRSTIELGLWPDATQRQAYLDSLKEQDKPRCTVMIDGRARHLRLHTSMLGGDELLLVYLLDISHEVAPEKERDRTQKELRAANLDLQHQVELHAAIEKLAMVGHWTNAHDDDTVNFSPGLFEITGLAPATTLERTVGRGGIHPDDMPAWLEARAARDGRELDFRWTRPDGAMRWMRTRISQTAVKGIPQTDFGVVQDITAQREAIDAHVKQLQLLQHITARVPGVVFQSRMPVKGWGSFEFVSDMVRDLFDLTPERLYRDGRILFSRVHADDQQAMAHSIWDSTKRLVPWRTAFRVSHPGKGTRWCSAEGLPQAQPDGSVLWHGYVHDVTEARQAAQALDRQHRMLDAVRQAQAAYIEADDKRQAFEGLLKAFLSVTNSAYGFVGEVLYDPQGQPYLKSHAITDISWDEASRRVFAEQMDSGMEFRNLKTLFGHALLTGETVLTNHPETDARRGGLPHGHPPMHSFLGIPLEVGGRLIAMVGLANATDGYREDDVEFLQPLLGTVRQLVLARRGHDERQRSRQQLQATSALLADKTSALQVTLDTMSQGLSKMDAQGRVTVYNRRLLEMLDLPDELMSRQPTQDEVVAFQTARGDFGVDYGLVEPGARRYVEADAGPVPDRYMRRTSDGRALEIHNRPLPDGGMVRTYSDVTSYIEAEEALRDERQRLEWVLEATGPGIWELDITTGLTHYSDRWAGLLGYRLEELQPPTRETWQALVHPDDLGRAQSLLQAHLRGGTPVYDCDLRMRHKRGAWLWFNDRGRVHRRDEAGRPLYMSGTLLDIHERVTAQEEVRALNASLERRVAERTAELERSMRDMEVISYSIAHDLRAPLRSVNGFASLVGETDGERLSPEGRLMFERIVSASRNMGQMITDMLELLRVVRVEIEPVSVDMNALARSVAEALAPGVPHARVQLHPLPRVMGDAKLLRQLLSNLMDNALKYSRHLESPLIELGFDAARRAFYLRDNGMGFDMAHAQKLFGLFQRLHAGANAPGGTGVGLAIVARTLERHGGRIWAEARPGHGATFWWTLPMD</sequence>
<name>A0A4P6X0L8_HYDPS</name>
<dbReference type="SUPFAM" id="SSF55785">
    <property type="entry name" value="PYP-like sensor domain (PAS domain)"/>
    <property type="match status" value="5"/>
</dbReference>
<dbReference type="GO" id="GO:0000155">
    <property type="term" value="F:phosphorelay sensor kinase activity"/>
    <property type="evidence" value="ECO:0007669"/>
    <property type="project" value="InterPro"/>
</dbReference>
<dbReference type="SUPFAM" id="SSF55781">
    <property type="entry name" value="GAF domain-like"/>
    <property type="match status" value="1"/>
</dbReference>
<dbReference type="Gene3D" id="1.10.287.130">
    <property type="match status" value="1"/>
</dbReference>
<dbReference type="PROSITE" id="PS50113">
    <property type="entry name" value="PAC"/>
    <property type="match status" value="1"/>
</dbReference>
<dbReference type="InterPro" id="IPR036890">
    <property type="entry name" value="HATPase_C_sf"/>
</dbReference>
<dbReference type="InterPro" id="IPR003594">
    <property type="entry name" value="HATPase_dom"/>
</dbReference>
<dbReference type="GO" id="GO:0006355">
    <property type="term" value="P:regulation of DNA-templated transcription"/>
    <property type="evidence" value="ECO:0007669"/>
    <property type="project" value="InterPro"/>
</dbReference>
<evidence type="ECO:0000259" key="8">
    <source>
        <dbReference type="PROSITE" id="PS50113"/>
    </source>
</evidence>
<dbReference type="Gene3D" id="3.30.450.20">
    <property type="entry name" value="PAS domain"/>
    <property type="match status" value="5"/>
</dbReference>
<feature type="domain" description="PAS" evidence="7">
    <location>
        <begin position="727"/>
        <end position="800"/>
    </location>
</feature>
<dbReference type="PRINTS" id="PR00344">
    <property type="entry name" value="BCTRLSENSOR"/>
</dbReference>
<dbReference type="KEGG" id="hpse:HPF_18385"/>
<dbReference type="Pfam" id="PF13185">
    <property type="entry name" value="GAF_2"/>
    <property type="match status" value="1"/>
</dbReference>
<dbReference type="InterPro" id="IPR052162">
    <property type="entry name" value="Sensor_kinase/Photoreceptor"/>
</dbReference>
<dbReference type="EC" id="2.7.13.3" evidence="2"/>
<dbReference type="InterPro" id="IPR000014">
    <property type="entry name" value="PAS"/>
</dbReference>
<protein>
    <recommendedName>
        <fullName evidence="2">histidine kinase</fullName>
        <ecNumber evidence="2">2.7.13.3</ecNumber>
    </recommendedName>
</protein>
<dbReference type="Gene3D" id="3.30.565.10">
    <property type="entry name" value="Histidine kinase-like ATPase, C-terminal domain"/>
    <property type="match status" value="1"/>
</dbReference>
<accession>A0A4P6X0L8</accession>
<dbReference type="Pfam" id="PF02518">
    <property type="entry name" value="HATPase_c"/>
    <property type="match status" value="1"/>
</dbReference>
<dbReference type="InterPro" id="IPR004358">
    <property type="entry name" value="Sig_transdc_His_kin-like_C"/>
</dbReference>
<dbReference type="EMBL" id="CP037867">
    <property type="protein sequence ID" value="QBM29667.1"/>
    <property type="molecule type" value="Genomic_DNA"/>
</dbReference>
<dbReference type="PROSITE" id="PS50109">
    <property type="entry name" value="HIS_KIN"/>
    <property type="match status" value="1"/>
</dbReference>
<dbReference type="InterPro" id="IPR036097">
    <property type="entry name" value="HisK_dim/P_sf"/>
</dbReference>
<evidence type="ECO:0000259" key="6">
    <source>
        <dbReference type="PROSITE" id="PS50109"/>
    </source>
</evidence>
<dbReference type="CDD" id="cd00082">
    <property type="entry name" value="HisKA"/>
    <property type="match status" value="1"/>
</dbReference>
<reference evidence="9 10" key="1">
    <citation type="submission" date="2019-03" db="EMBL/GenBank/DDBJ databases">
        <authorList>
            <person name="Sebastian G."/>
            <person name="Baumann P."/>
            <person name="Ruckert C."/>
            <person name="Kalinowski J."/>
            <person name="Nebel B."/>
            <person name="Takors R."/>
            <person name="Blombach B."/>
        </authorList>
    </citation>
    <scope>NUCLEOTIDE SEQUENCE [LARGE SCALE GENOMIC DNA]</scope>
    <source>
        <strain evidence="9 10">DSM 1084</strain>
    </source>
</reference>
<proteinExistence type="predicted"/>
<dbReference type="Pfam" id="PF00989">
    <property type="entry name" value="PAS"/>
    <property type="match status" value="1"/>
</dbReference>
<dbReference type="SMART" id="SM00388">
    <property type="entry name" value="HisKA"/>
    <property type="match status" value="1"/>
</dbReference>
<feature type="domain" description="PAS" evidence="7">
    <location>
        <begin position="40"/>
        <end position="68"/>
    </location>
</feature>
<dbReference type="InterPro" id="IPR005467">
    <property type="entry name" value="His_kinase_dom"/>
</dbReference>
<evidence type="ECO:0000256" key="4">
    <source>
        <dbReference type="ARBA" id="ARBA00022679"/>
    </source>
</evidence>
<dbReference type="InterPro" id="IPR003018">
    <property type="entry name" value="GAF"/>
</dbReference>
<dbReference type="Gene3D" id="3.30.450.40">
    <property type="match status" value="1"/>
</dbReference>
<keyword evidence="4 9" id="KW-0808">Transferase</keyword>
<dbReference type="InterPro" id="IPR013767">
    <property type="entry name" value="PAS_fold"/>
</dbReference>
<feature type="domain" description="Histidine kinase" evidence="6">
    <location>
        <begin position="886"/>
        <end position="1096"/>
    </location>
</feature>
<dbReference type="SMART" id="SM00086">
    <property type="entry name" value="PAC"/>
    <property type="match status" value="3"/>
</dbReference>
<dbReference type="SUPFAM" id="SSF47384">
    <property type="entry name" value="Homodimeric domain of signal transducing histidine kinase"/>
    <property type="match status" value="1"/>
</dbReference>
<evidence type="ECO:0000256" key="2">
    <source>
        <dbReference type="ARBA" id="ARBA00012438"/>
    </source>
</evidence>
<evidence type="ECO:0000256" key="5">
    <source>
        <dbReference type="ARBA" id="ARBA00022777"/>
    </source>
</evidence>
<dbReference type="AlphaFoldDB" id="A0A4P6X0L8"/>
<dbReference type="SUPFAM" id="SSF55874">
    <property type="entry name" value="ATPase domain of HSP90 chaperone/DNA topoisomerase II/histidine kinase"/>
    <property type="match status" value="1"/>
</dbReference>
<dbReference type="PROSITE" id="PS50112">
    <property type="entry name" value="PAS"/>
    <property type="match status" value="2"/>
</dbReference>
<comment type="catalytic activity">
    <reaction evidence="1">
        <text>ATP + protein L-histidine = ADP + protein N-phospho-L-histidine.</text>
        <dbReference type="EC" id="2.7.13.3"/>
    </reaction>
</comment>
<dbReference type="InterPro" id="IPR013655">
    <property type="entry name" value="PAS_fold_3"/>
</dbReference>
<evidence type="ECO:0000313" key="9">
    <source>
        <dbReference type="EMBL" id="QBM29667.1"/>
    </source>
</evidence>
<evidence type="ECO:0000256" key="3">
    <source>
        <dbReference type="ARBA" id="ARBA00022553"/>
    </source>
</evidence>
<evidence type="ECO:0000256" key="1">
    <source>
        <dbReference type="ARBA" id="ARBA00000085"/>
    </source>
</evidence>
<dbReference type="InterPro" id="IPR003661">
    <property type="entry name" value="HisK_dim/P_dom"/>
</dbReference>
<dbReference type="Pfam" id="PF08447">
    <property type="entry name" value="PAS_3"/>
    <property type="match status" value="2"/>
</dbReference>
<gene>
    <name evidence="9" type="primary">cph12</name>
    <name evidence="9" type="ORF">HPF_18385</name>
</gene>
<dbReference type="Pfam" id="PF00512">
    <property type="entry name" value="HisKA"/>
    <property type="match status" value="1"/>
</dbReference>
<dbReference type="InterPro" id="IPR035965">
    <property type="entry name" value="PAS-like_dom_sf"/>
</dbReference>
<feature type="domain" description="PAC" evidence="8">
    <location>
        <begin position="804"/>
        <end position="857"/>
    </location>
</feature>
<dbReference type="Proteomes" id="UP000293912">
    <property type="component" value="Chromosome"/>
</dbReference>
<dbReference type="SMART" id="SM00091">
    <property type="entry name" value="PAS"/>
    <property type="match status" value="3"/>
</dbReference>
<dbReference type="PANTHER" id="PTHR43304">
    <property type="entry name" value="PHYTOCHROME-LIKE PROTEIN CPH1"/>
    <property type="match status" value="1"/>
</dbReference>
<keyword evidence="10" id="KW-1185">Reference proteome</keyword>
<dbReference type="InterPro" id="IPR000700">
    <property type="entry name" value="PAS-assoc_C"/>
</dbReference>